<comment type="similarity">
    <text evidence="4">Belongs to the flavoredoxin family.</text>
</comment>
<accession>A0A8H3EML1</accession>
<evidence type="ECO:0000256" key="1">
    <source>
        <dbReference type="ARBA" id="ARBA00001917"/>
    </source>
</evidence>
<proteinExistence type="inferred from homology"/>
<dbReference type="Gene3D" id="2.30.110.10">
    <property type="entry name" value="Electron Transport, Fmn-binding Protein, Chain A"/>
    <property type="match status" value="1"/>
</dbReference>
<evidence type="ECO:0000256" key="5">
    <source>
        <dbReference type="SAM" id="MobiDB-lite"/>
    </source>
</evidence>
<dbReference type="InterPro" id="IPR012349">
    <property type="entry name" value="Split_barrel_FMN-bd"/>
</dbReference>
<evidence type="ECO:0000259" key="6">
    <source>
        <dbReference type="SMART" id="SM00903"/>
    </source>
</evidence>
<evidence type="ECO:0000313" key="8">
    <source>
        <dbReference type="Proteomes" id="UP000664169"/>
    </source>
</evidence>
<dbReference type="Pfam" id="PF01613">
    <property type="entry name" value="Flavin_Reduct"/>
    <property type="match status" value="1"/>
</dbReference>
<evidence type="ECO:0000313" key="7">
    <source>
        <dbReference type="EMBL" id="CAF9907213.1"/>
    </source>
</evidence>
<feature type="region of interest" description="Disordered" evidence="5">
    <location>
        <begin position="262"/>
        <end position="284"/>
    </location>
</feature>
<dbReference type="GO" id="GO:0010181">
    <property type="term" value="F:FMN binding"/>
    <property type="evidence" value="ECO:0007669"/>
    <property type="project" value="InterPro"/>
</dbReference>
<dbReference type="InterPro" id="IPR002563">
    <property type="entry name" value="Flavin_Rdtase-like_dom"/>
</dbReference>
<reference evidence="7" key="1">
    <citation type="submission" date="2021-03" db="EMBL/GenBank/DDBJ databases">
        <authorList>
            <person name="Tagirdzhanova G."/>
        </authorList>
    </citation>
    <scope>NUCLEOTIDE SEQUENCE</scope>
</reference>
<feature type="region of interest" description="Disordered" evidence="5">
    <location>
        <begin position="1"/>
        <end position="50"/>
    </location>
</feature>
<keyword evidence="3" id="KW-0288">FMN</keyword>
<sequence>MSAIQRNPHPDFKEVERSRPDFASKPVEYTKTKLPDWKPGGAGNDGGASLARGHVEIDPYEKGRPAVYNYKLLISGVTPRFIGFVSTVAKDGSSTNLAPFSYTTVVNHDPPIFVVGYSGGLATAKDSLKNLVETGECVINVISEHFVEAANYCSINAPYGTSEWAATGLHPADCSLVKAPRVQESVFAIEGKLVETKEFESRETPGKKTGVLAIIEGVRFWVREDAINEEKNIIDPEVLRPISRLGGITYGRSTELFELPRPDFETEKKEGHLDGLIRPKAEEK</sequence>
<organism evidence="7 8">
    <name type="scientific">Gomphillus americanus</name>
    <dbReference type="NCBI Taxonomy" id="1940652"/>
    <lineage>
        <taxon>Eukaryota</taxon>
        <taxon>Fungi</taxon>
        <taxon>Dikarya</taxon>
        <taxon>Ascomycota</taxon>
        <taxon>Pezizomycotina</taxon>
        <taxon>Lecanoromycetes</taxon>
        <taxon>OSLEUM clade</taxon>
        <taxon>Ostropomycetidae</taxon>
        <taxon>Ostropales</taxon>
        <taxon>Graphidaceae</taxon>
        <taxon>Gomphilloideae</taxon>
        <taxon>Gomphillus</taxon>
    </lineage>
</organism>
<keyword evidence="2" id="KW-0285">Flavoprotein</keyword>
<dbReference type="AlphaFoldDB" id="A0A8H3EML1"/>
<dbReference type="OrthoDB" id="10250990at2759"/>
<dbReference type="SUPFAM" id="SSF50475">
    <property type="entry name" value="FMN-binding split barrel"/>
    <property type="match status" value="1"/>
</dbReference>
<comment type="cofactor">
    <cofactor evidence="1">
        <name>FMN</name>
        <dbReference type="ChEBI" id="CHEBI:58210"/>
    </cofactor>
</comment>
<keyword evidence="8" id="KW-1185">Reference proteome</keyword>
<evidence type="ECO:0000256" key="3">
    <source>
        <dbReference type="ARBA" id="ARBA00022643"/>
    </source>
</evidence>
<dbReference type="SMART" id="SM00903">
    <property type="entry name" value="Flavin_Reduct"/>
    <property type="match status" value="1"/>
</dbReference>
<gene>
    <name evidence="7" type="ORF">GOMPHAMPRED_005051</name>
</gene>
<dbReference type="PANTHER" id="PTHR33798">
    <property type="entry name" value="FLAVOPROTEIN OXYGENASE"/>
    <property type="match status" value="1"/>
</dbReference>
<feature type="domain" description="Flavin reductase like" evidence="6">
    <location>
        <begin position="75"/>
        <end position="235"/>
    </location>
</feature>
<dbReference type="Proteomes" id="UP000664169">
    <property type="component" value="Unassembled WGS sequence"/>
</dbReference>
<dbReference type="EMBL" id="CAJPDQ010000003">
    <property type="protein sequence ID" value="CAF9907213.1"/>
    <property type="molecule type" value="Genomic_DNA"/>
</dbReference>
<evidence type="ECO:0000256" key="4">
    <source>
        <dbReference type="ARBA" id="ARBA00038054"/>
    </source>
</evidence>
<name>A0A8H3EML1_9LECA</name>
<evidence type="ECO:0000256" key="2">
    <source>
        <dbReference type="ARBA" id="ARBA00022630"/>
    </source>
</evidence>
<dbReference type="PANTHER" id="PTHR33798:SF5">
    <property type="entry name" value="FLAVIN REDUCTASE LIKE DOMAIN-CONTAINING PROTEIN"/>
    <property type="match status" value="1"/>
</dbReference>
<comment type="caution">
    <text evidence="7">The sequence shown here is derived from an EMBL/GenBank/DDBJ whole genome shotgun (WGS) entry which is preliminary data.</text>
</comment>
<protein>
    <recommendedName>
        <fullName evidence="6">Flavin reductase like domain-containing protein</fullName>
    </recommendedName>
</protein>
<feature type="compositionally biased region" description="Basic and acidic residues" evidence="5">
    <location>
        <begin position="8"/>
        <end position="36"/>
    </location>
</feature>